<accession>A0A9N8HC93</accession>
<dbReference type="GO" id="GO:0070006">
    <property type="term" value="F:metalloaminopeptidase activity"/>
    <property type="evidence" value="ECO:0007669"/>
    <property type="project" value="UniProtKB-UniRule"/>
</dbReference>
<proteinExistence type="inferred from homology"/>
<dbReference type="Proteomes" id="UP001153069">
    <property type="component" value="Unassembled WGS sequence"/>
</dbReference>
<keyword evidence="1 5" id="KW-0031">Aminopeptidase</keyword>
<gene>
    <name evidence="7" type="ORF">SEMRO_371_G128660.1</name>
</gene>
<feature type="binding site" evidence="5">
    <location>
        <position position="182"/>
    </location>
    <ligand>
        <name>substrate</name>
    </ligand>
</feature>
<keyword evidence="8" id="KW-1185">Reference proteome</keyword>
<protein>
    <submittedName>
        <fullName evidence="7">Aminopeptidase 1D, mitochondrial</fullName>
    </submittedName>
</protein>
<keyword evidence="4 5" id="KW-0378">Hydrolase</keyword>
<dbReference type="OrthoDB" id="3209743at2759"/>
<dbReference type="PANTHER" id="PTHR43330">
    <property type="entry name" value="METHIONINE AMINOPEPTIDASE"/>
    <property type="match status" value="1"/>
</dbReference>
<evidence type="ECO:0000256" key="2">
    <source>
        <dbReference type="ARBA" id="ARBA00022670"/>
    </source>
</evidence>
<feature type="binding site" evidence="5">
    <location>
        <position position="313"/>
    </location>
    <ligand>
        <name>substrate</name>
    </ligand>
</feature>
<feature type="binding site" evidence="5">
    <location>
        <position position="211"/>
    </location>
    <ligand>
        <name>a divalent metal cation</name>
        <dbReference type="ChEBI" id="CHEBI:60240"/>
        <label>2</label>
        <note>catalytic</note>
    </ligand>
</feature>
<feature type="binding site" evidence="5">
    <location>
        <position position="306"/>
    </location>
    <ligand>
        <name>a divalent metal cation</name>
        <dbReference type="ChEBI" id="CHEBI:60240"/>
        <label>2</label>
        <note>catalytic</note>
    </ligand>
</feature>
<feature type="binding site" evidence="5">
    <location>
        <position position="338"/>
    </location>
    <ligand>
        <name>a divalent metal cation</name>
        <dbReference type="ChEBI" id="CHEBI:60240"/>
        <label>2</label>
        <note>catalytic</note>
    </ligand>
</feature>
<evidence type="ECO:0000313" key="7">
    <source>
        <dbReference type="EMBL" id="CAB9509021.1"/>
    </source>
</evidence>
<feature type="binding site" evidence="5">
    <location>
        <position position="200"/>
    </location>
    <ligand>
        <name>a divalent metal cation</name>
        <dbReference type="ChEBI" id="CHEBI:60240"/>
        <label>1</label>
    </ligand>
</feature>
<dbReference type="Gene3D" id="3.90.230.10">
    <property type="entry name" value="Creatinase/methionine aminopeptidase superfamily"/>
    <property type="match status" value="1"/>
</dbReference>
<evidence type="ECO:0000256" key="1">
    <source>
        <dbReference type="ARBA" id="ARBA00022438"/>
    </source>
</evidence>
<dbReference type="Pfam" id="PF00557">
    <property type="entry name" value="Peptidase_M24"/>
    <property type="match status" value="2"/>
</dbReference>
<dbReference type="GO" id="GO:0046872">
    <property type="term" value="F:metal ion binding"/>
    <property type="evidence" value="ECO:0007669"/>
    <property type="project" value="UniProtKB-UniRule"/>
</dbReference>
<feature type="domain" description="Peptidase M24" evidence="6">
    <location>
        <begin position="117"/>
        <end position="223"/>
    </location>
</feature>
<evidence type="ECO:0000256" key="4">
    <source>
        <dbReference type="ARBA" id="ARBA00022801"/>
    </source>
</evidence>
<dbReference type="HAMAP" id="MF_01974">
    <property type="entry name" value="MetAP_1"/>
    <property type="match status" value="1"/>
</dbReference>
<dbReference type="InterPro" id="IPR036005">
    <property type="entry name" value="Creatinase/aminopeptidase-like"/>
</dbReference>
<dbReference type="InterPro" id="IPR000994">
    <property type="entry name" value="Pept_M24"/>
</dbReference>
<comment type="caution">
    <text evidence="7">The sequence shown here is derived from an EMBL/GenBank/DDBJ whole genome shotgun (WGS) entry which is preliminary data.</text>
</comment>
<evidence type="ECO:0000256" key="3">
    <source>
        <dbReference type="ARBA" id="ARBA00022723"/>
    </source>
</evidence>
<dbReference type="GO" id="GO:0006508">
    <property type="term" value="P:proteolysis"/>
    <property type="evidence" value="ECO:0007669"/>
    <property type="project" value="UniProtKB-KW"/>
</dbReference>
<keyword evidence="3 5" id="KW-0479">Metal-binding</keyword>
<evidence type="ECO:0000256" key="5">
    <source>
        <dbReference type="HAMAP-Rule" id="MF_03174"/>
    </source>
</evidence>
<reference evidence="7" key="1">
    <citation type="submission" date="2020-06" db="EMBL/GenBank/DDBJ databases">
        <authorList>
            <consortium name="Plant Systems Biology data submission"/>
        </authorList>
    </citation>
    <scope>NUCLEOTIDE SEQUENCE</scope>
    <source>
        <strain evidence="7">D6</strain>
    </source>
</reference>
<feature type="domain" description="Peptidase M24" evidence="6">
    <location>
        <begin position="256"/>
        <end position="375"/>
    </location>
</feature>
<name>A0A9N8HC93_9STRA</name>
<dbReference type="PANTHER" id="PTHR43330:SF8">
    <property type="entry name" value="METHIONINE AMINOPEPTIDASE 1D, MITOCHONDRIAL"/>
    <property type="match status" value="1"/>
</dbReference>
<dbReference type="SUPFAM" id="SSF55920">
    <property type="entry name" value="Creatinase/aminopeptidase"/>
    <property type="match status" value="1"/>
</dbReference>
<keyword evidence="2 5" id="KW-0645">Protease</keyword>
<feature type="binding site" evidence="5">
    <location>
        <position position="369"/>
    </location>
    <ligand>
        <name>a divalent metal cation</name>
        <dbReference type="ChEBI" id="CHEBI:60240"/>
        <label>2</label>
        <note>catalytic</note>
    </ligand>
</feature>
<dbReference type="InterPro" id="IPR002467">
    <property type="entry name" value="Pept_M24A_MAP1"/>
</dbReference>
<evidence type="ECO:0000313" key="8">
    <source>
        <dbReference type="Proteomes" id="UP001153069"/>
    </source>
</evidence>
<dbReference type="AlphaFoldDB" id="A0A9N8HC93"/>
<sequence>MPRPPSSLGRLLLSDNPSRRILRLPLTTTTTRRKRPSNEPWSTRIMAMSSTPVASSATSSSAVSLFPTQPVDQRYTISETRTVPSHIVRPPYAETGKVPSSFFPERVLIHDDASIQRMRAAAQLARRTLDLACAQAKPGLTTDDLDDMVHSAIIEKGAYPSPLNYAGFPKSLCSSVNEVICHGIPSTSRELQLGDVVSFDVSCYLNGVHGDNCATVIVGDEDDTTGDDDKNTPCDWRGVPYKANFDSDQEKEHLEQARNLVLSTRDALYAAIEMCRPGNCLSDVGAAIHHVADTTGYSTVQKYRGHGIGHQFHCAPYVKHFRNRDRLELQPGMIFTIEPMFTMGSEECFEWEDDWTVATVDGSLAAQFEHTILITRDGPPEILTLP</sequence>
<dbReference type="GO" id="GO:0004239">
    <property type="term" value="F:initiator methionyl aminopeptidase activity"/>
    <property type="evidence" value="ECO:0007669"/>
    <property type="project" value="UniProtKB-UniRule"/>
</dbReference>
<comment type="catalytic activity">
    <reaction evidence="5">
        <text>Release of N-terminal amino acids, preferentially methionine, from peptides and arylamides.</text>
        <dbReference type="EC" id="3.4.11.18"/>
    </reaction>
</comment>
<feature type="binding site" evidence="5">
    <location>
        <position position="211"/>
    </location>
    <ligand>
        <name>a divalent metal cation</name>
        <dbReference type="ChEBI" id="CHEBI:60240"/>
        <label>1</label>
    </ligand>
</feature>
<organism evidence="7 8">
    <name type="scientific">Seminavis robusta</name>
    <dbReference type="NCBI Taxonomy" id="568900"/>
    <lineage>
        <taxon>Eukaryota</taxon>
        <taxon>Sar</taxon>
        <taxon>Stramenopiles</taxon>
        <taxon>Ochrophyta</taxon>
        <taxon>Bacillariophyta</taxon>
        <taxon>Bacillariophyceae</taxon>
        <taxon>Bacillariophycidae</taxon>
        <taxon>Naviculales</taxon>
        <taxon>Naviculaceae</taxon>
        <taxon>Seminavis</taxon>
    </lineage>
</organism>
<feature type="binding site" evidence="5">
    <location>
        <position position="369"/>
    </location>
    <ligand>
        <name>a divalent metal cation</name>
        <dbReference type="ChEBI" id="CHEBI:60240"/>
        <label>1</label>
    </ligand>
</feature>
<evidence type="ECO:0000259" key="6">
    <source>
        <dbReference type="Pfam" id="PF00557"/>
    </source>
</evidence>
<dbReference type="PROSITE" id="PS00680">
    <property type="entry name" value="MAP_1"/>
    <property type="match status" value="1"/>
</dbReference>
<comment type="cofactor">
    <cofactor evidence="5">
        <name>Co(2+)</name>
        <dbReference type="ChEBI" id="CHEBI:48828"/>
    </cofactor>
    <cofactor evidence="5">
        <name>Zn(2+)</name>
        <dbReference type="ChEBI" id="CHEBI:29105"/>
    </cofactor>
    <cofactor evidence="5">
        <name>Mn(2+)</name>
        <dbReference type="ChEBI" id="CHEBI:29035"/>
    </cofactor>
    <cofactor evidence="5">
        <name>Fe(2+)</name>
        <dbReference type="ChEBI" id="CHEBI:29033"/>
    </cofactor>
    <text evidence="5">Binds 2 divalent metal cations per subunit. Has a high-affinity and a low affinity metal-binding site. The true nature of the physiological cofactor is under debate. The enzyme is active with cobalt, zinc, manganese or divalent iron ions. Most likely, methionine aminopeptidases function as mononuclear Fe(2+)-metalloproteases under physiological conditions, and the catalytically relevant metal-binding site has been assigned to the histidine-containing high-affinity site.</text>
</comment>
<dbReference type="CDD" id="cd01086">
    <property type="entry name" value="MetAP1"/>
    <property type="match status" value="1"/>
</dbReference>
<dbReference type="EMBL" id="CAICTM010000370">
    <property type="protein sequence ID" value="CAB9509021.1"/>
    <property type="molecule type" value="Genomic_DNA"/>
</dbReference>
<dbReference type="InterPro" id="IPR001714">
    <property type="entry name" value="Pept_M24_MAP"/>
</dbReference>
<comment type="similarity">
    <text evidence="5">Belongs to the peptidase M24A family. Methionine aminopeptidase type 1 subfamily.</text>
</comment>
<dbReference type="PRINTS" id="PR00599">
    <property type="entry name" value="MAPEPTIDASE"/>
</dbReference>